<gene>
    <name evidence="2" type="ORF">CCACVL1_05300</name>
</gene>
<accession>A0A1R3JLM5</accession>
<dbReference type="Pfam" id="PF13966">
    <property type="entry name" value="zf-RVT"/>
    <property type="match status" value="1"/>
</dbReference>
<dbReference type="OMA" id="ATHIIWE"/>
<reference evidence="2 3" key="1">
    <citation type="submission" date="2013-09" db="EMBL/GenBank/DDBJ databases">
        <title>Corchorus capsularis genome sequencing.</title>
        <authorList>
            <person name="Alam M."/>
            <person name="Haque M.S."/>
            <person name="Islam M.S."/>
            <person name="Emdad E.M."/>
            <person name="Islam M.M."/>
            <person name="Ahmed B."/>
            <person name="Halim A."/>
            <person name="Hossen Q.M.M."/>
            <person name="Hossain M.Z."/>
            <person name="Ahmed R."/>
            <person name="Khan M.M."/>
            <person name="Islam R."/>
            <person name="Rashid M.M."/>
            <person name="Khan S.A."/>
            <person name="Rahman M.S."/>
            <person name="Alam M."/>
        </authorList>
    </citation>
    <scope>NUCLEOTIDE SEQUENCE [LARGE SCALE GENOMIC DNA]</scope>
    <source>
        <strain evidence="3">cv. CVL-1</strain>
        <tissue evidence="2">Whole seedling</tissue>
    </source>
</reference>
<dbReference type="PANTHER" id="PTHR47074:SF75">
    <property type="entry name" value="RNASE H TYPE-1 DOMAIN-CONTAINING PROTEIN"/>
    <property type="match status" value="1"/>
</dbReference>
<dbReference type="OrthoDB" id="10251154at2759"/>
<dbReference type="InterPro" id="IPR026960">
    <property type="entry name" value="RVT-Znf"/>
</dbReference>
<protein>
    <recommendedName>
        <fullName evidence="1">Reverse transcriptase zinc-binding domain-containing protein</fullName>
    </recommendedName>
</protein>
<organism evidence="2 3">
    <name type="scientific">Corchorus capsularis</name>
    <name type="common">Jute</name>
    <dbReference type="NCBI Taxonomy" id="210143"/>
    <lineage>
        <taxon>Eukaryota</taxon>
        <taxon>Viridiplantae</taxon>
        <taxon>Streptophyta</taxon>
        <taxon>Embryophyta</taxon>
        <taxon>Tracheophyta</taxon>
        <taxon>Spermatophyta</taxon>
        <taxon>Magnoliopsida</taxon>
        <taxon>eudicotyledons</taxon>
        <taxon>Gunneridae</taxon>
        <taxon>Pentapetalae</taxon>
        <taxon>rosids</taxon>
        <taxon>malvids</taxon>
        <taxon>Malvales</taxon>
        <taxon>Malvaceae</taxon>
        <taxon>Grewioideae</taxon>
        <taxon>Apeibeae</taxon>
        <taxon>Corchorus</taxon>
    </lineage>
</organism>
<dbReference type="AlphaFoldDB" id="A0A1R3JLM5"/>
<sequence>MMHQLRVRNQLCPFRKVKRLFRIGDLLVQMAEFDLLVIPTGPRLSHRGLEGHTHCVLCNQAVESIQHLFKECSFAVNIWSRVGLGSSNLDFELWFKNLVSDKSFFQVHRVPRGLIATHIIWEIWKTRNRAIFQGTQPDLNSTISIAMSKAVEFFAINGKMKPLPLGSVIPVSWQPPGAAWLKLNTGGSSLGNPGLAGAGAVIRDHEGGWVRGLLLLSIPMPKVKRKVEAHEKRIRKELEKQDVLSLVIVSLDGGRGLAESLKKEKNLKLLEFLVCGLNGIKRKKLKDLLAVREELYGKSAKVVALTKWGWVFGGIKCREDMEDQAQSIRFISNGMVIDTIDVL</sequence>
<name>A0A1R3JLM5_COCAP</name>
<keyword evidence="3" id="KW-1185">Reference proteome</keyword>
<dbReference type="EMBL" id="AWWV01007601">
    <property type="protein sequence ID" value="OMO95713.1"/>
    <property type="molecule type" value="Genomic_DNA"/>
</dbReference>
<evidence type="ECO:0000313" key="3">
    <source>
        <dbReference type="Proteomes" id="UP000188268"/>
    </source>
</evidence>
<dbReference type="Gramene" id="OMO95713">
    <property type="protein sequence ID" value="OMO95713"/>
    <property type="gene ID" value="CCACVL1_05300"/>
</dbReference>
<feature type="domain" description="Reverse transcriptase zinc-binding" evidence="1">
    <location>
        <begin position="38"/>
        <end position="79"/>
    </location>
</feature>
<evidence type="ECO:0000259" key="1">
    <source>
        <dbReference type="Pfam" id="PF13966"/>
    </source>
</evidence>
<evidence type="ECO:0000313" key="2">
    <source>
        <dbReference type="EMBL" id="OMO95713.1"/>
    </source>
</evidence>
<dbReference type="InterPro" id="IPR052929">
    <property type="entry name" value="RNase_H-like_EbsB-rel"/>
</dbReference>
<comment type="caution">
    <text evidence="2">The sequence shown here is derived from an EMBL/GenBank/DDBJ whole genome shotgun (WGS) entry which is preliminary data.</text>
</comment>
<dbReference type="Proteomes" id="UP000188268">
    <property type="component" value="Unassembled WGS sequence"/>
</dbReference>
<dbReference type="PANTHER" id="PTHR47074">
    <property type="entry name" value="BNAC02G40300D PROTEIN"/>
    <property type="match status" value="1"/>
</dbReference>
<proteinExistence type="predicted"/>